<evidence type="ECO:0000256" key="5">
    <source>
        <dbReference type="SAM" id="SignalP"/>
    </source>
</evidence>
<keyword evidence="3" id="KW-0106">Calcium</keyword>
<organism evidence="6 7">
    <name type="scientific">Effrenium voratum</name>
    <dbReference type="NCBI Taxonomy" id="2562239"/>
    <lineage>
        <taxon>Eukaryota</taxon>
        <taxon>Sar</taxon>
        <taxon>Alveolata</taxon>
        <taxon>Dinophyceae</taxon>
        <taxon>Suessiales</taxon>
        <taxon>Symbiodiniaceae</taxon>
        <taxon>Effrenium</taxon>
    </lineage>
</organism>
<proteinExistence type="predicted"/>
<comment type="caution">
    <text evidence="6">The sequence shown here is derived from an EMBL/GenBank/DDBJ whole genome shotgun (WGS) entry which is preliminary data.</text>
</comment>
<evidence type="ECO:0000256" key="2">
    <source>
        <dbReference type="ARBA" id="ARBA00022723"/>
    </source>
</evidence>
<gene>
    <name evidence="6" type="ORF">EVOR1521_LOCUS30673</name>
</gene>
<dbReference type="PANTHER" id="PTHR19277">
    <property type="entry name" value="PENTRAXIN"/>
    <property type="match status" value="1"/>
</dbReference>
<evidence type="ECO:0000313" key="6">
    <source>
        <dbReference type="EMBL" id="CAJ1409626.1"/>
    </source>
</evidence>
<evidence type="ECO:0000256" key="4">
    <source>
        <dbReference type="ARBA" id="ARBA00023157"/>
    </source>
</evidence>
<evidence type="ECO:0000256" key="3">
    <source>
        <dbReference type="ARBA" id="ARBA00022837"/>
    </source>
</evidence>
<keyword evidence="2" id="KW-0479">Metal-binding</keyword>
<dbReference type="InterPro" id="IPR013320">
    <property type="entry name" value="ConA-like_dom_sf"/>
</dbReference>
<name>A0AA36NLP4_9DINO</name>
<feature type="chain" id="PRO_5041388911" evidence="5">
    <location>
        <begin position="19"/>
        <end position="808"/>
    </location>
</feature>
<dbReference type="Gene3D" id="2.60.120.200">
    <property type="match status" value="3"/>
</dbReference>
<evidence type="ECO:0000256" key="1">
    <source>
        <dbReference type="ARBA" id="ARBA00001913"/>
    </source>
</evidence>
<comment type="cofactor">
    <cofactor evidence="1">
        <name>Ca(2+)</name>
        <dbReference type="ChEBI" id="CHEBI:29108"/>
    </cofactor>
</comment>
<dbReference type="EMBL" id="CAUJNA010003777">
    <property type="protein sequence ID" value="CAJ1409626.1"/>
    <property type="molecule type" value="Genomic_DNA"/>
</dbReference>
<keyword evidence="4" id="KW-1015">Disulfide bond</keyword>
<keyword evidence="7" id="KW-1185">Reference proteome</keyword>
<dbReference type="Pfam" id="PF13385">
    <property type="entry name" value="Laminin_G_3"/>
    <property type="match status" value="3"/>
</dbReference>
<dbReference type="SUPFAM" id="SSF49899">
    <property type="entry name" value="Concanavalin A-like lectins/glucanases"/>
    <property type="match status" value="3"/>
</dbReference>
<sequence>MKLYVFSLVAAFGAKLKADVACKGSKVAAWTCDDVTNNCDQHYYATDAGVNVQCGKTTNGQCLSMGPICTETTGGLPSSPAKNSWAPQKAGAKLSFEGVSTAWQKVKDGDEMTWEVMWQSKGSPNMDHSFIMGSNACGSMEAGIGITVRSTGELGGCSIVGGTWDNYVGLAPNVDMKVLDGKWHHIVVVFSRSQKTLKLYLDGAVAYDKTVIKTTNTDGDLGSDFAFGPGRRTYNGKAYEHDSRFARIALWSRALSGDEIKNCKDKCPTSDGLVALYTMDNTYDDAQGKYAALTNHDGAFSSDIYTTTDMCLWAGSSSSTGGLPSSPAKNSWAPQKAGAKLSFEGVSTAWQKVKDGDEMTWEVMWQSKGSPNMDHSFIMGSNACGSMEAGIGITVRSTGELGGCSIVGGTGANYVGLAPNVDMKVLDGKWHHIVVVFSRSQKTLKLYLDGAVAYDKTVIKTTNTDGDLGSDFAFGPGRRTYNGKAYEHDSRFARIALWSRALSGDEIKNCKDECPTSDGLVALYTMDNTYDDAQGKYAALTNHDGAFSSDIYTTTDMCLWAGSSSSTGGLPSSPAKNSWAPQKAGAKLSFEGVSTAWQKVKDGDEMTWEVMWQSKGSPNMDHSFIMGSNACGSMEAGIGITVRSTGELGGCSIVGGTGANYVGLAPNVDMKVLDGKWHHIVVVFSRSQKTLKLYLDGAVAYDKTVIKTTNTDGDLGSDFAFGPGRRTYNGKAYEHDSRFARIALWSRALSGDEIKNCKDKCPTSDGLVALYTMDNTYDDAQGKYAALTNHDGAFSSDIYTTTDMCLWK</sequence>
<dbReference type="AlphaFoldDB" id="A0AA36NLP4"/>
<reference evidence="6" key="1">
    <citation type="submission" date="2023-08" db="EMBL/GenBank/DDBJ databases">
        <authorList>
            <person name="Chen Y."/>
            <person name="Shah S."/>
            <person name="Dougan E. K."/>
            <person name="Thang M."/>
            <person name="Chan C."/>
        </authorList>
    </citation>
    <scope>NUCLEOTIDE SEQUENCE</scope>
</reference>
<evidence type="ECO:0000313" key="7">
    <source>
        <dbReference type="Proteomes" id="UP001178507"/>
    </source>
</evidence>
<accession>A0AA36NLP4</accession>
<dbReference type="Proteomes" id="UP001178507">
    <property type="component" value="Unassembled WGS sequence"/>
</dbReference>
<keyword evidence="5" id="KW-0732">Signal</keyword>
<dbReference type="GO" id="GO:0046872">
    <property type="term" value="F:metal ion binding"/>
    <property type="evidence" value="ECO:0007669"/>
    <property type="project" value="UniProtKB-KW"/>
</dbReference>
<feature type="signal peptide" evidence="5">
    <location>
        <begin position="1"/>
        <end position="18"/>
    </location>
</feature>
<dbReference type="InterPro" id="IPR051360">
    <property type="entry name" value="Neuronal_Pentraxin_Related"/>
</dbReference>
<protein>
    <submittedName>
        <fullName evidence="6">Uncharacterized protein</fullName>
    </submittedName>
</protein>
<dbReference type="PANTHER" id="PTHR19277:SF125">
    <property type="entry name" value="B6"/>
    <property type="match status" value="1"/>
</dbReference>